<name>A0A1H6QJS5_9BACT</name>
<dbReference type="InterPro" id="IPR038770">
    <property type="entry name" value="Na+/solute_symporter_sf"/>
</dbReference>
<evidence type="ECO:0000256" key="9">
    <source>
        <dbReference type="SAM" id="Phobius"/>
    </source>
</evidence>
<evidence type="ECO:0000256" key="7">
    <source>
        <dbReference type="ARBA" id="ARBA00023065"/>
    </source>
</evidence>
<evidence type="ECO:0000256" key="6">
    <source>
        <dbReference type="ARBA" id="ARBA00022989"/>
    </source>
</evidence>
<comment type="subcellular location">
    <subcellularLocation>
        <location evidence="1">Cell membrane</location>
        <topology evidence="1">Multi-pass membrane protein</topology>
    </subcellularLocation>
</comment>
<dbReference type="PANTHER" id="PTHR32507">
    <property type="entry name" value="NA(+)/H(+) ANTIPORTER 1"/>
    <property type="match status" value="1"/>
</dbReference>
<evidence type="ECO:0000256" key="1">
    <source>
        <dbReference type="ARBA" id="ARBA00004651"/>
    </source>
</evidence>
<keyword evidence="12" id="KW-1185">Reference proteome</keyword>
<dbReference type="RefSeq" id="WP_090332025.1">
    <property type="nucleotide sequence ID" value="NZ_FNXY01000001.1"/>
</dbReference>
<keyword evidence="7" id="KW-0406">Ion transport</keyword>
<sequence length="415" mass="45761">MDNYVVTITLIGVAALGMAWMPSFTKKTGISDSVVYVLLGVIAYSSMDMLPKPDPVRYEDYVKHITEFVIIISLMGGGLKIDRPFSFRSWVVPFRMLTITMVLCIALLAFLAFSVLHFDLPSALLLGAVLAPTDPVLAADVQVGPPLEKTKDDVRFSLTAEAGMNDGMGFPFTWLAISVASLAPNDASSIFEWFAYDFVYKIIAGVISGILLGNLLGYLIFNVSKRRKFININDGFIAVASALLIYGLTELIHGYGFIAVFVAAVTLRNYEFENEFHKDLHDFSDQVERILVAVVLLVFGGSLVHGILDSLTWPMAVVGLVFIVIIRPLSGMIGLIGTKLHNKEKLGISFYGIRGMGSFYYLSFALAEKDFLYSKELWSAVSFIVLLSVIIHGLTATTVMKNLEKNFSSEADYKF</sequence>
<reference evidence="11 12" key="1">
    <citation type="submission" date="2016-10" db="EMBL/GenBank/DDBJ databases">
        <authorList>
            <person name="de Groot N.N."/>
        </authorList>
    </citation>
    <scope>NUCLEOTIDE SEQUENCE [LARGE SCALE GENOMIC DNA]</scope>
    <source>
        <strain evidence="11 12">DSM 19938</strain>
    </source>
</reference>
<feature type="transmembrane region" description="Helical" evidence="9">
    <location>
        <begin position="198"/>
        <end position="221"/>
    </location>
</feature>
<feature type="transmembrane region" description="Helical" evidence="9">
    <location>
        <begin position="314"/>
        <end position="336"/>
    </location>
</feature>
<dbReference type="InterPro" id="IPR006153">
    <property type="entry name" value="Cation/H_exchanger_TM"/>
</dbReference>
<dbReference type="Gene3D" id="1.20.1530.20">
    <property type="match status" value="1"/>
</dbReference>
<evidence type="ECO:0000256" key="2">
    <source>
        <dbReference type="ARBA" id="ARBA00022448"/>
    </source>
</evidence>
<feature type="transmembrane region" description="Helical" evidence="9">
    <location>
        <begin position="6"/>
        <end position="22"/>
    </location>
</feature>
<dbReference type="GO" id="GO:0015297">
    <property type="term" value="F:antiporter activity"/>
    <property type="evidence" value="ECO:0007669"/>
    <property type="project" value="UniProtKB-KW"/>
</dbReference>
<evidence type="ECO:0000256" key="3">
    <source>
        <dbReference type="ARBA" id="ARBA00022449"/>
    </source>
</evidence>
<dbReference type="GO" id="GO:0005886">
    <property type="term" value="C:plasma membrane"/>
    <property type="evidence" value="ECO:0007669"/>
    <property type="project" value="UniProtKB-SubCell"/>
</dbReference>
<dbReference type="OrthoDB" id="9810860at2"/>
<feature type="transmembrane region" description="Helical" evidence="9">
    <location>
        <begin position="290"/>
        <end position="308"/>
    </location>
</feature>
<keyword evidence="6 9" id="KW-1133">Transmembrane helix</keyword>
<evidence type="ECO:0000313" key="11">
    <source>
        <dbReference type="EMBL" id="SEI44001.1"/>
    </source>
</evidence>
<organism evidence="11 12">
    <name type="scientific">Dyadobacter koreensis</name>
    <dbReference type="NCBI Taxonomy" id="408657"/>
    <lineage>
        <taxon>Bacteria</taxon>
        <taxon>Pseudomonadati</taxon>
        <taxon>Bacteroidota</taxon>
        <taxon>Cytophagia</taxon>
        <taxon>Cytophagales</taxon>
        <taxon>Spirosomataceae</taxon>
        <taxon>Dyadobacter</taxon>
    </lineage>
</organism>
<keyword evidence="4" id="KW-1003">Cell membrane</keyword>
<evidence type="ECO:0000259" key="10">
    <source>
        <dbReference type="Pfam" id="PF00999"/>
    </source>
</evidence>
<feature type="transmembrane region" description="Helical" evidence="9">
    <location>
        <begin position="378"/>
        <end position="399"/>
    </location>
</feature>
<feature type="transmembrane region" description="Helical" evidence="9">
    <location>
        <begin position="252"/>
        <end position="270"/>
    </location>
</feature>
<accession>A0A1H6QJS5</accession>
<keyword evidence="2" id="KW-0813">Transport</keyword>
<feature type="transmembrane region" description="Helical" evidence="9">
    <location>
        <begin position="348"/>
        <end position="366"/>
    </location>
</feature>
<proteinExistence type="predicted"/>
<evidence type="ECO:0000313" key="12">
    <source>
        <dbReference type="Proteomes" id="UP000199532"/>
    </source>
</evidence>
<dbReference type="STRING" id="408657.SAMN04487995_0749"/>
<dbReference type="Pfam" id="PF00999">
    <property type="entry name" value="Na_H_Exchanger"/>
    <property type="match status" value="1"/>
</dbReference>
<dbReference type="AlphaFoldDB" id="A0A1H6QJS5"/>
<evidence type="ECO:0000256" key="4">
    <source>
        <dbReference type="ARBA" id="ARBA00022475"/>
    </source>
</evidence>
<feature type="domain" description="Cation/H+ exchanger transmembrane" evidence="10">
    <location>
        <begin position="19"/>
        <end position="401"/>
    </location>
</feature>
<evidence type="ECO:0000256" key="8">
    <source>
        <dbReference type="ARBA" id="ARBA00023136"/>
    </source>
</evidence>
<keyword evidence="8 9" id="KW-0472">Membrane</keyword>
<dbReference type="GO" id="GO:1902600">
    <property type="term" value="P:proton transmembrane transport"/>
    <property type="evidence" value="ECO:0007669"/>
    <property type="project" value="InterPro"/>
</dbReference>
<gene>
    <name evidence="11" type="ORF">SAMN04487995_0749</name>
</gene>
<feature type="transmembrane region" description="Helical" evidence="9">
    <location>
        <begin position="93"/>
        <end position="116"/>
    </location>
</feature>
<keyword evidence="3" id="KW-0050">Antiport</keyword>
<dbReference type="Proteomes" id="UP000199532">
    <property type="component" value="Unassembled WGS sequence"/>
</dbReference>
<protein>
    <submittedName>
        <fullName evidence="11">NhaP-type Na+/H+ or K+/H+ antiporter</fullName>
    </submittedName>
</protein>
<keyword evidence="5 9" id="KW-0812">Transmembrane</keyword>
<feature type="transmembrane region" description="Helical" evidence="9">
    <location>
        <begin position="34"/>
        <end position="50"/>
    </location>
</feature>
<feature type="transmembrane region" description="Helical" evidence="9">
    <location>
        <begin position="62"/>
        <end position="81"/>
    </location>
</feature>
<evidence type="ECO:0000256" key="5">
    <source>
        <dbReference type="ARBA" id="ARBA00022692"/>
    </source>
</evidence>
<dbReference type="PANTHER" id="PTHR32507:SF8">
    <property type="entry name" value="CNH1P"/>
    <property type="match status" value="1"/>
</dbReference>
<dbReference type="EMBL" id="FNXY01000001">
    <property type="protein sequence ID" value="SEI44001.1"/>
    <property type="molecule type" value="Genomic_DNA"/>
</dbReference>